<proteinExistence type="predicted"/>
<name>A0A1X0RFM8_RHIZD</name>
<dbReference type="AlphaFoldDB" id="A0A1X0RFM8"/>
<sequence>MVPKSLTDLLWKEIDSFCYDVSLLKNYKFKTSDNVKKSFTNAIKNIKKRKNYNSRLMGYKLENTKRNLDQVNTTLKSIIDQQVDVGIDNLTYFALVEGYGWYLYRMNLSYDDECRSHLLMLLLPAINALSYLNDELAVLKSKLLGISKTRQGKSTAPSFKKLSFNKTARI</sequence>
<protein>
    <submittedName>
        <fullName evidence="1">Uncharacterized protein</fullName>
    </submittedName>
</protein>
<gene>
    <name evidence="1" type="ORF">BCV72DRAFT_238619</name>
</gene>
<dbReference type="EMBL" id="KV921863">
    <property type="protein sequence ID" value="ORE10678.1"/>
    <property type="molecule type" value="Genomic_DNA"/>
</dbReference>
<evidence type="ECO:0000313" key="1">
    <source>
        <dbReference type="EMBL" id="ORE10678.1"/>
    </source>
</evidence>
<organism evidence="1">
    <name type="scientific">Rhizopus microsporus var. microsporus</name>
    <dbReference type="NCBI Taxonomy" id="86635"/>
    <lineage>
        <taxon>Eukaryota</taxon>
        <taxon>Fungi</taxon>
        <taxon>Fungi incertae sedis</taxon>
        <taxon>Mucoromycota</taxon>
        <taxon>Mucoromycotina</taxon>
        <taxon>Mucoromycetes</taxon>
        <taxon>Mucorales</taxon>
        <taxon>Mucorineae</taxon>
        <taxon>Rhizopodaceae</taxon>
        <taxon>Rhizopus</taxon>
    </lineage>
</organism>
<dbReference type="VEuPathDB" id="FungiDB:BCV72DRAFT_238619"/>
<reference evidence="1" key="1">
    <citation type="journal article" date="2016" name="Proc. Natl. Acad. Sci. U.S.A.">
        <title>Lipid metabolic changes in an early divergent fungus govern the establishment of a mutualistic symbiosis with endobacteria.</title>
        <authorList>
            <person name="Lastovetsky O.A."/>
            <person name="Gaspar M.L."/>
            <person name="Mondo S.J."/>
            <person name="LaButti K.M."/>
            <person name="Sandor L."/>
            <person name="Grigoriev I.V."/>
            <person name="Henry S.A."/>
            <person name="Pawlowska T.E."/>
        </authorList>
    </citation>
    <scope>NUCLEOTIDE SEQUENCE [LARGE SCALE GENOMIC DNA]</scope>
    <source>
        <strain evidence="1">ATCC 52814</strain>
    </source>
</reference>
<accession>A0A1X0RFM8</accession>
<dbReference type="Proteomes" id="UP000242414">
    <property type="component" value="Unassembled WGS sequence"/>
</dbReference>